<dbReference type="SMART" id="SM00867">
    <property type="entry name" value="YceI"/>
    <property type="match status" value="1"/>
</dbReference>
<reference evidence="3 4" key="1">
    <citation type="submission" date="2020-05" db="EMBL/GenBank/DDBJ databases">
        <title>Genomic Encyclopedia of Type Strains, Phase IV (KMG-V): Genome sequencing to study the core and pangenomes of soil and plant-associated prokaryotes.</title>
        <authorList>
            <person name="Whitman W."/>
        </authorList>
    </citation>
    <scope>NUCLEOTIDE SEQUENCE [LARGE SCALE GENOMIC DNA]</scope>
    <source>
        <strain evidence="3 4">C29</strain>
    </source>
</reference>
<dbReference type="PANTHER" id="PTHR34406">
    <property type="entry name" value="PROTEIN YCEI"/>
    <property type="match status" value="1"/>
</dbReference>
<feature type="domain" description="Lipid/polyisoprenoid-binding YceI-like" evidence="2">
    <location>
        <begin position="41"/>
        <end position="204"/>
    </location>
</feature>
<dbReference type="Gene3D" id="2.40.128.110">
    <property type="entry name" value="Lipid/polyisoprenoid-binding, YceI-like"/>
    <property type="match status" value="1"/>
</dbReference>
<evidence type="ECO:0000313" key="3">
    <source>
        <dbReference type="EMBL" id="NRT58574.1"/>
    </source>
</evidence>
<evidence type="ECO:0000259" key="2">
    <source>
        <dbReference type="SMART" id="SM00867"/>
    </source>
</evidence>
<organism evidence="3 4">
    <name type="scientific">Sphaerotilus uruguayifluvii</name>
    <dbReference type="NCBI Taxonomy" id="2735897"/>
    <lineage>
        <taxon>Bacteria</taxon>
        <taxon>Pseudomonadati</taxon>
        <taxon>Pseudomonadota</taxon>
        <taxon>Betaproteobacteria</taxon>
        <taxon>Burkholderiales</taxon>
        <taxon>Sphaerotilaceae</taxon>
        <taxon>Sphaerotilus</taxon>
    </lineage>
</organism>
<dbReference type="Proteomes" id="UP001516061">
    <property type="component" value="Unassembled WGS sequence"/>
</dbReference>
<dbReference type="RefSeq" id="WP_173807586.1">
    <property type="nucleotide sequence ID" value="NZ_JABSNM010000033.1"/>
</dbReference>
<dbReference type="InterPro" id="IPR007372">
    <property type="entry name" value="Lipid/polyisoprenoid-bd_YceI"/>
</dbReference>
<keyword evidence="1" id="KW-0732">Signal</keyword>
<accession>A0ABX2G907</accession>
<evidence type="ECO:0000256" key="1">
    <source>
        <dbReference type="SAM" id="SignalP"/>
    </source>
</evidence>
<dbReference type="InterPro" id="IPR036761">
    <property type="entry name" value="TTHA0802/YceI-like_sf"/>
</dbReference>
<keyword evidence="4" id="KW-1185">Reference proteome</keyword>
<gene>
    <name evidence="3" type="ORF">HNQ01_004343</name>
</gene>
<name>A0ABX2G907_9BURK</name>
<evidence type="ECO:0000313" key="4">
    <source>
        <dbReference type="Proteomes" id="UP001516061"/>
    </source>
</evidence>
<feature type="signal peptide" evidence="1">
    <location>
        <begin position="1"/>
        <end position="32"/>
    </location>
</feature>
<comment type="caution">
    <text evidence="3">The sequence shown here is derived from an EMBL/GenBank/DDBJ whole genome shotgun (WGS) entry which is preliminary data.</text>
</comment>
<dbReference type="SUPFAM" id="SSF101874">
    <property type="entry name" value="YceI-like"/>
    <property type="match status" value="1"/>
</dbReference>
<dbReference type="PANTHER" id="PTHR34406:SF2">
    <property type="entry name" value="PERIPLASMIC PROTEIN"/>
    <property type="match status" value="1"/>
</dbReference>
<protein>
    <submittedName>
        <fullName evidence="3">Polyisoprenoid-binding protein YceI</fullName>
    </submittedName>
</protein>
<proteinExistence type="predicted"/>
<dbReference type="Pfam" id="PF04264">
    <property type="entry name" value="YceI"/>
    <property type="match status" value="1"/>
</dbReference>
<sequence>MSLPTSPPRTRPSLLPAGLALLCALCTAPARADERTPPLPVYRIDPSHTFVHWEVLHMGTSTSRGRFERIEGSTAFDGPGRRIDIGLRIDTRSVSTGSAPFDAVLKGAQLLAVEEHPEAWFVARQADFDGEQPRRIRGELTLRGRSEPLTLEAVRWKCGLNLLFRREVCGGDFEARLSRSTFGMTLAAGLVSDEVLLRIQVEAVRDPQADGAPGGATKR</sequence>
<dbReference type="EMBL" id="JABSNM010000033">
    <property type="protein sequence ID" value="NRT58574.1"/>
    <property type="molecule type" value="Genomic_DNA"/>
</dbReference>
<feature type="chain" id="PRO_5047386845" evidence="1">
    <location>
        <begin position="33"/>
        <end position="219"/>
    </location>
</feature>